<keyword evidence="2" id="KW-0813">Transport</keyword>
<dbReference type="RefSeq" id="WP_119592927.1">
    <property type="nucleotide sequence ID" value="NZ_QXFM01000095.1"/>
</dbReference>
<dbReference type="PANTHER" id="PTHR43791">
    <property type="entry name" value="PERMEASE-RELATED"/>
    <property type="match status" value="1"/>
</dbReference>
<dbReference type="InterPro" id="IPR020846">
    <property type="entry name" value="MFS_dom"/>
</dbReference>
<accession>A0A3A1P3K5</accession>
<evidence type="ECO:0000313" key="8">
    <source>
        <dbReference type="EMBL" id="RIV85517.1"/>
    </source>
</evidence>
<feature type="transmembrane region" description="Helical" evidence="6">
    <location>
        <begin position="176"/>
        <end position="198"/>
    </location>
</feature>
<evidence type="ECO:0000259" key="7">
    <source>
        <dbReference type="PROSITE" id="PS50850"/>
    </source>
</evidence>
<dbReference type="Pfam" id="PF07690">
    <property type="entry name" value="MFS_1"/>
    <property type="match status" value="1"/>
</dbReference>
<evidence type="ECO:0000256" key="2">
    <source>
        <dbReference type="ARBA" id="ARBA00022448"/>
    </source>
</evidence>
<dbReference type="PROSITE" id="PS50850">
    <property type="entry name" value="MFS"/>
    <property type="match status" value="1"/>
</dbReference>
<comment type="caution">
    <text evidence="8">The sequence shown here is derived from an EMBL/GenBank/DDBJ whole genome shotgun (WGS) entry which is preliminary data.</text>
</comment>
<feature type="transmembrane region" description="Helical" evidence="6">
    <location>
        <begin position="141"/>
        <end position="164"/>
    </location>
</feature>
<evidence type="ECO:0000256" key="3">
    <source>
        <dbReference type="ARBA" id="ARBA00022692"/>
    </source>
</evidence>
<feature type="transmembrane region" description="Helical" evidence="6">
    <location>
        <begin position="13"/>
        <end position="33"/>
    </location>
</feature>
<feature type="transmembrane region" description="Helical" evidence="6">
    <location>
        <begin position="334"/>
        <end position="355"/>
    </location>
</feature>
<gene>
    <name evidence="8" type="ORF">D2V17_10525</name>
</gene>
<proteinExistence type="predicted"/>
<keyword evidence="5 6" id="KW-0472">Membrane</keyword>
<evidence type="ECO:0000256" key="5">
    <source>
        <dbReference type="ARBA" id="ARBA00023136"/>
    </source>
</evidence>
<feature type="transmembrane region" description="Helical" evidence="6">
    <location>
        <begin position="308"/>
        <end position="328"/>
    </location>
</feature>
<evidence type="ECO:0000256" key="4">
    <source>
        <dbReference type="ARBA" id="ARBA00022989"/>
    </source>
</evidence>
<feature type="transmembrane region" description="Helical" evidence="6">
    <location>
        <begin position="53"/>
        <end position="71"/>
    </location>
</feature>
<dbReference type="GO" id="GO:0016020">
    <property type="term" value="C:membrane"/>
    <property type="evidence" value="ECO:0007669"/>
    <property type="project" value="UniProtKB-SubCell"/>
</dbReference>
<name>A0A3A1P3K5_9SPHN</name>
<evidence type="ECO:0000256" key="1">
    <source>
        <dbReference type="ARBA" id="ARBA00004141"/>
    </source>
</evidence>
<feature type="transmembrane region" description="Helical" evidence="6">
    <location>
        <begin position="108"/>
        <end position="129"/>
    </location>
</feature>
<dbReference type="SUPFAM" id="SSF103473">
    <property type="entry name" value="MFS general substrate transporter"/>
    <property type="match status" value="1"/>
</dbReference>
<feature type="transmembrane region" description="Helical" evidence="6">
    <location>
        <begin position="241"/>
        <end position="265"/>
    </location>
</feature>
<dbReference type="PANTHER" id="PTHR43791:SF36">
    <property type="entry name" value="TRANSPORTER, PUTATIVE (AFU_ORTHOLOGUE AFUA_6G08340)-RELATED"/>
    <property type="match status" value="1"/>
</dbReference>
<keyword evidence="4 6" id="KW-1133">Transmembrane helix</keyword>
<feature type="transmembrane region" description="Helical" evidence="6">
    <location>
        <begin position="399"/>
        <end position="419"/>
    </location>
</feature>
<organism evidence="8 9">
    <name type="scientific">Aurantiacibacter xanthus</name>
    <dbReference type="NCBI Taxonomy" id="1784712"/>
    <lineage>
        <taxon>Bacteria</taxon>
        <taxon>Pseudomonadati</taxon>
        <taxon>Pseudomonadota</taxon>
        <taxon>Alphaproteobacteria</taxon>
        <taxon>Sphingomonadales</taxon>
        <taxon>Erythrobacteraceae</taxon>
        <taxon>Aurantiacibacter</taxon>
    </lineage>
</organism>
<keyword evidence="3 6" id="KW-0812">Transmembrane</keyword>
<dbReference type="OrthoDB" id="9794076at2"/>
<dbReference type="InterPro" id="IPR011701">
    <property type="entry name" value="MFS"/>
</dbReference>
<protein>
    <submittedName>
        <fullName evidence="8">MFS transporter</fullName>
    </submittedName>
</protein>
<evidence type="ECO:0000313" key="9">
    <source>
        <dbReference type="Proteomes" id="UP000265366"/>
    </source>
</evidence>
<feature type="domain" description="Major facilitator superfamily (MFS) profile" evidence="7">
    <location>
        <begin position="17"/>
        <end position="425"/>
    </location>
</feature>
<dbReference type="Gene3D" id="1.20.1250.20">
    <property type="entry name" value="MFS general substrate transporter like domains"/>
    <property type="match status" value="2"/>
</dbReference>
<sequence>MSEAIGARLQAKITLRLIVPIAIITFVNSIDRVNISYAGSAMSADLGLSPDQFGWGVSMFFLAYLLFQYVHVRLLRAWGIKRWIFVSMMLWGVSGFWMAHITSAAEFYAARFLLGMAEAGFAPGMTWLISQWAPPAMRARMLGGALVAVPLSMVLGGPLCGWLLEVSNPLGWPAWRYMFLLLTVPNVLLAVLAAFYLVDRPDKAHWLDGEERAWLAAEFARQEGTNDAPPRTVREIASDPWLWRCSLTWLLVMTGSYALVFWLPQLVRALDLGDSEFLIGSLSALPLLALAIGLVVNGRRSDRKGERLLHTGLPAAAAGVAMMIAALLPPGLPVLLLLCVAGLGIGAAQGVFWAIPGFVKLGGDKVPVGVIALISMFGTAGGIIGPWLTGVLVASEGNFSLAIALLASLLVLALPVIAWRGRANAGPSQA</sequence>
<feature type="transmembrane region" description="Helical" evidence="6">
    <location>
        <begin position="83"/>
        <end position="102"/>
    </location>
</feature>
<comment type="subcellular location">
    <subcellularLocation>
        <location evidence="1">Membrane</location>
        <topology evidence="1">Multi-pass membrane protein</topology>
    </subcellularLocation>
</comment>
<reference evidence="8 9" key="1">
    <citation type="submission" date="2018-08" db="EMBL/GenBank/DDBJ databases">
        <title>Erythrobacter zhengii sp.nov., a bacterium isolated from deep-sea sediment.</title>
        <authorList>
            <person name="Fang C."/>
            <person name="Wu Y.-H."/>
            <person name="Sun C."/>
            <person name="Wang H."/>
            <person name="Cheng H."/>
            <person name="Meng F.-X."/>
            <person name="Wang C.-S."/>
            <person name="Xu X.-W."/>
        </authorList>
    </citation>
    <scope>NUCLEOTIDE SEQUENCE [LARGE SCALE GENOMIC DNA]</scope>
    <source>
        <strain evidence="8 9">CCTCC AB 2015396</strain>
    </source>
</reference>
<dbReference type="Proteomes" id="UP000265366">
    <property type="component" value="Unassembled WGS sequence"/>
</dbReference>
<feature type="transmembrane region" description="Helical" evidence="6">
    <location>
        <begin position="367"/>
        <end position="387"/>
    </location>
</feature>
<feature type="transmembrane region" description="Helical" evidence="6">
    <location>
        <begin position="277"/>
        <end position="296"/>
    </location>
</feature>
<dbReference type="GO" id="GO:0022857">
    <property type="term" value="F:transmembrane transporter activity"/>
    <property type="evidence" value="ECO:0007669"/>
    <property type="project" value="InterPro"/>
</dbReference>
<dbReference type="AlphaFoldDB" id="A0A3A1P3K5"/>
<dbReference type="InterPro" id="IPR036259">
    <property type="entry name" value="MFS_trans_sf"/>
</dbReference>
<keyword evidence="9" id="KW-1185">Reference proteome</keyword>
<evidence type="ECO:0000256" key="6">
    <source>
        <dbReference type="SAM" id="Phobius"/>
    </source>
</evidence>
<dbReference type="EMBL" id="QXFM01000095">
    <property type="protein sequence ID" value="RIV85517.1"/>
    <property type="molecule type" value="Genomic_DNA"/>
</dbReference>